<dbReference type="Pfam" id="PF00005">
    <property type="entry name" value="ABC_tran"/>
    <property type="match status" value="1"/>
</dbReference>
<dbReference type="GO" id="GO:0140359">
    <property type="term" value="F:ABC-type transporter activity"/>
    <property type="evidence" value="ECO:0007669"/>
    <property type="project" value="InterPro"/>
</dbReference>
<dbReference type="AlphaFoldDB" id="A0A484HMI8"/>
<dbReference type="PANTHER" id="PTHR24221">
    <property type="entry name" value="ATP-BINDING CASSETTE SUB-FAMILY B"/>
    <property type="match status" value="1"/>
</dbReference>
<protein>
    <submittedName>
        <fullName evidence="12">Xenobiotic-transporting ATPase</fullName>
    </submittedName>
</protein>
<dbReference type="PANTHER" id="PTHR24221:SF654">
    <property type="entry name" value="ATP-BINDING CASSETTE SUB-FAMILY B MEMBER 6"/>
    <property type="match status" value="1"/>
</dbReference>
<evidence type="ECO:0000256" key="4">
    <source>
        <dbReference type="ARBA" id="ARBA00022692"/>
    </source>
</evidence>
<proteinExistence type="predicted"/>
<evidence type="ECO:0000256" key="7">
    <source>
        <dbReference type="ARBA" id="ARBA00022989"/>
    </source>
</evidence>
<accession>A0A484HMI8</accession>
<dbReference type="EMBL" id="CAACVI010000034">
    <property type="protein sequence ID" value="VEN74511.1"/>
    <property type="molecule type" value="Genomic_DNA"/>
</dbReference>
<dbReference type="PROSITE" id="PS50929">
    <property type="entry name" value="ABC_TM1F"/>
    <property type="match status" value="1"/>
</dbReference>
<feature type="domain" description="ABC transporter" evidence="10">
    <location>
        <begin position="374"/>
        <end position="608"/>
    </location>
</feature>
<dbReference type="SMART" id="SM00382">
    <property type="entry name" value="AAA"/>
    <property type="match status" value="1"/>
</dbReference>
<keyword evidence="4 9" id="KW-0812">Transmembrane</keyword>
<dbReference type="InterPro" id="IPR027417">
    <property type="entry name" value="P-loop_NTPase"/>
</dbReference>
<dbReference type="InterPro" id="IPR011527">
    <property type="entry name" value="ABC1_TM_dom"/>
</dbReference>
<evidence type="ECO:0000256" key="1">
    <source>
        <dbReference type="ARBA" id="ARBA00004651"/>
    </source>
</evidence>
<evidence type="ECO:0000256" key="8">
    <source>
        <dbReference type="ARBA" id="ARBA00023136"/>
    </source>
</evidence>
<keyword evidence="7 9" id="KW-1133">Transmembrane helix</keyword>
<evidence type="ECO:0000259" key="10">
    <source>
        <dbReference type="PROSITE" id="PS50893"/>
    </source>
</evidence>
<dbReference type="GO" id="GO:0034040">
    <property type="term" value="F:ATPase-coupled lipid transmembrane transporter activity"/>
    <property type="evidence" value="ECO:0007669"/>
    <property type="project" value="TreeGrafter"/>
</dbReference>
<keyword evidence="5" id="KW-0547">Nucleotide-binding</keyword>
<dbReference type="InterPro" id="IPR036640">
    <property type="entry name" value="ABC1_TM_sf"/>
</dbReference>
<feature type="transmembrane region" description="Helical" evidence="9">
    <location>
        <begin position="276"/>
        <end position="296"/>
    </location>
</feature>
<comment type="subcellular location">
    <subcellularLocation>
        <location evidence="1">Cell membrane</location>
        <topology evidence="1">Multi-pass membrane protein</topology>
    </subcellularLocation>
</comment>
<keyword evidence="8 9" id="KW-0472">Membrane</keyword>
<feature type="transmembrane region" description="Helical" evidence="9">
    <location>
        <begin position="302"/>
        <end position="320"/>
    </location>
</feature>
<evidence type="ECO:0000313" key="12">
    <source>
        <dbReference type="EMBL" id="VEN74511.1"/>
    </source>
</evidence>
<dbReference type="SUPFAM" id="SSF52540">
    <property type="entry name" value="P-loop containing nucleoside triphosphate hydrolases"/>
    <property type="match status" value="1"/>
</dbReference>
<sequence>MNIKSSKSTSFLNVFLDIYRRLSKKYQRKFWVMFGLIVLVSFFEMVSVGSIALFASVIASSEEFLQSKYIPFLREILQVDYIYTTHGIIIAMSVLMIVLVALKNGLYTLKLYKSTRFCADVDAFFGDALFKGFINMPYRWHILQNSADLVKAMQGRNHIGFNFIDSSLKIMSDITLVIFLLGSLIFFQPYISFALLLLGMGGAFLIFRMTLHLQRKHAKRCLDIELLINKNVTKGIHGIKDVKISGQKSFTEDIRNNVYSYARTVGLRNLYRDYPVVLMEILSLAMLAGAVCFMAAMTGSSVAQITGVLSLLVVTAWKVLGSITKVMGALSSFNNSLPFIQWVIQYIEQIELNEKTDDIVDDKVLANFKFENEIRFENVSYLYEGSRRYVLKDINFNIKKGQTIGIIGFSGAGKSTLIDIFIGLLEPSSGKIVVDDDELNAERRHAWMKRVGYVPQSPYIYDGTLLGNVAFGLHDSEVDRDLALECCKAASMNDFLDDLPQGIDTPVGERGVRLSGGQKQRVVVARALYTKPEVIIFDEATSSLDSRSEKGIQKTIYSLRGKQTLVIIAHRLTTVVDCDLIVWIEDGRIRMFDAPDRALSEYEDALNV</sequence>
<evidence type="ECO:0000256" key="2">
    <source>
        <dbReference type="ARBA" id="ARBA00022448"/>
    </source>
</evidence>
<dbReference type="SUPFAM" id="SSF90123">
    <property type="entry name" value="ABC transporter transmembrane region"/>
    <property type="match status" value="1"/>
</dbReference>
<dbReference type="GO" id="GO:0005886">
    <property type="term" value="C:plasma membrane"/>
    <property type="evidence" value="ECO:0007669"/>
    <property type="project" value="UniProtKB-SubCell"/>
</dbReference>
<dbReference type="PROSITE" id="PS00211">
    <property type="entry name" value="ABC_TRANSPORTER_1"/>
    <property type="match status" value="1"/>
</dbReference>
<organism evidence="12">
    <name type="scientific">uncultured Desulfobacteraceae bacterium</name>
    <dbReference type="NCBI Taxonomy" id="218296"/>
    <lineage>
        <taxon>Bacteria</taxon>
        <taxon>Pseudomonadati</taxon>
        <taxon>Thermodesulfobacteriota</taxon>
        <taxon>Desulfobacteria</taxon>
        <taxon>Desulfobacterales</taxon>
        <taxon>Desulfobacteraceae</taxon>
        <taxon>environmental samples</taxon>
    </lineage>
</organism>
<evidence type="ECO:0000256" key="3">
    <source>
        <dbReference type="ARBA" id="ARBA00022475"/>
    </source>
</evidence>
<reference evidence="12" key="1">
    <citation type="submission" date="2019-01" db="EMBL/GenBank/DDBJ databases">
        <authorList>
            <consortium name="Genoscope - CEA"/>
            <person name="William W."/>
        </authorList>
    </citation>
    <scope>NUCLEOTIDE SEQUENCE</scope>
    <source>
        <strain evidence="12">CR-1</strain>
    </source>
</reference>
<dbReference type="FunFam" id="3.40.50.300:FF:000854">
    <property type="entry name" value="Multidrug ABC transporter ATP-binding protein"/>
    <property type="match status" value="1"/>
</dbReference>
<evidence type="ECO:0000256" key="9">
    <source>
        <dbReference type="SAM" id="Phobius"/>
    </source>
</evidence>
<dbReference type="PROSITE" id="PS50893">
    <property type="entry name" value="ABC_TRANSPORTER_2"/>
    <property type="match status" value="1"/>
</dbReference>
<dbReference type="Gene3D" id="3.40.50.300">
    <property type="entry name" value="P-loop containing nucleotide triphosphate hydrolases"/>
    <property type="match status" value="1"/>
</dbReference>
<dbReference type="InterPro" id="IPR003439">
    <property type="entry name" value="ABC_transporter-like_ATP-bd"/>
</dbReference>
<dbReference type="InterPro" id="IPR003593">
    <property type="entry name" value="AAA+_ATPase"/>
</dbReference>
<evidence type="ECO:0000256" key="6">
    <source>
        <dbReference type="ARBA" id="ARBA00022840"/>
    </source>
</evidence>
<name>A0A484HMI8_9BACT</name>
<feature type="transmembrane region" description="Helical" evidence="9">
    <location>
        <begin position="193"/>
        <end position="211"/>
    </location>
</feature>
<keyword evidence="3" id="KW-1003">Cell membrane</keyword>
<evidence type="ECO:0000259" key="11">
    <source>
        <dbReference type="PROSITE" id="PS50929"/>
    </source>
</evidence>
<feature type="transmembrane region" description="Helical" evidence="9">
    <location>
        <begin position="30"/>
        <end position="61"/>
    </location>
</feature>
<feature type="domain" description="ABC transmembrane type-1" evidence="11">
    <location>
        <begin position="31"/>
        <end position="335"/>
    </location>
</feature>
<dbReference type="GO" id="GO:0016887">
    <property type="term" value="F:ATP hydrolysis activity"/>
    <property type="evidence" value="ECO:0007669"/>
    <property type="project" value="InterPro"/>
</dbReference>
<dbReference type="GO" id="GO:0005524">
    <property type="term" value="F:ATP binding"/>
    <property type="evidence" value="ECO:0007669"/>
    <property type="project" value="UniProtKB-KW"/>
</dbReference>
<feature type="transmembrane region" description="Helical" evidence="9">
    <location>
        <begin position="81"/>
        <end position="102"/>
    </location>
</feature>
<gene>
    <name evidence="12" type="ORF">EPICR_40092</name>
</gene>
<evidence type="ECO:0000256" key="5">
    <source>
        <dbReference type="ARBA" id="ARBA00022741"/>
    </source>
</evidence>
<dbReference type="InterPro" id="IPR039421">
    <property type="entry name" value="Type_1_exporter"/>
</dbReference>
<keyword evidence="6" id="KW-0067">ATP-binding</keyword>
<dbReference type="Gene3D" id="1.20.1560.10">
    <property type="entry name" value="ABC transporter type 1, transmembrane domain"/>
    <property type="match status" value="1"/>
</dbReference>
<feature type="transmembrane region" description="Helical" evidence="9">
    <location>
        <begin position="170"/>
        <end position="187"/>
    </location>
</feature>
<keyword evidence="2" id="KW-0813">Transport</keyword>
<dbReference type="InterPro" id="IPR017871">
    <property type="entry name" value="ABC_transporter-like_CS"/>
</dbReference>